<evidence type="ECO:0000313" key="6">
    <source>
        <dbReference type="Proteomes" id="UP000298009"/>
    </source>
</evidence>
<dbReference type="EMBL" id="RQFK01000023">
    <property type="protein sequence ID" value="TGK83237.1"/>
    <property type="molecule type" value="Genomic_DNA"/>
</dbReference>
<dbReference type="OrthoDB" id="6087427at2"/>
<dbReference type="SUPFAM" id="SSF48403">
    <property type="entry name" value="Ankyrin repeat"/>
    <property type="match status" value="1"/>
</dbReference>
<dbReference type="Proteomes" id="UP000298009">
    <property type="component" value="Unassembled WGS sequence"/>
</dbReference>
<dbReference type="Pfam" id="PF12796">
    <property type="entry name" value="Ank_2"/>
    <property type="match status" value="2"/>
</dbReference>
<dbReference type="Pfam" id="PF00023">
    <property type="entry name" value="Ank"/>
    <property type="match status" value="1"/>
</dbReference>
<dbReference type="PANTHER" id="PTHR24171">
    <property type="entry name" value="ANKYRIN REPEAT DOMAIN-CONTAINING PROTEIN 39-RELATED"/>
    <property type="match status" value="1"/>
</dbReference>
<keyword evidence="4" id="KW-1133">Transmembrane helix</keyword>
<evidence type="ECO:0000256" key="1">
    <source>
        <dbReference type="ARBA" id="ARBA00022737"/>
    </source>
</evidence>
<evidence type="ECO:0000313" key="5">
    <source>
        <dbReference type="EMBL" id="TGK83237.1"/>
    </source>
</evidence>
<dbReference type="AlphaFoldDB" id="A0A4R9IA39"/>
<evidence type="ECO:0000256" key="4">
    <source>
        <dbReference type="SAM" id="Phobius"/>
    </source>
</evidence>
<sequence>MEGFSLFSIVETRCCGSDRLVSLVKIMKFKFSLSLVFVLFVTFFVNCFAYHIKNGNVGPVASALDKGQDINEKNEEGNTPLMLASRYKQHEMMRLLLGRGAKINETNLKGETALMLSAVWGNLEGVKILLEHGANPNILKPNGDSVLHSATVTGDEEIAFLLIKHGAEVKGNQQTQAGLLYWASHSCSLKLVTYYLGKSINPEWKYLYGYTPLMTVCATYKDAKEAVNPEKIVKLLIEHKANVNARSDAGATPLHAAASAPNFFLAKALIENGAEVNALDNLGETPLMKSVGSGFTYYVEVRVIKLLLLNGADKTVKDNLGKTAYDHATKNRLPNQYLDLVR</sequence>
<feature type="repeat" description="ANK" evidence="3">
    <location>
        <begin position="76"/>
        <end position="108"/>
    </location>
</feature>
<feature type="repeat" description="ANK" evidence="3">
    <location>
        <begin position="142"/>
        <end position="174"/>
    </location>
</feature>
<keyword evidence="6" id="KW-1185">Reference proteome</keyword>
<name>A0A4R9IA39_9LEPT</name>
<keyword evidence="2 3" id="KW-0040">ANK repeat</keyword>
<feature type="repeat" description="ANK" evidence="3">
    <location>
        <begin position="109"/>
        <end position="141"/>
    </location>
</feature>
<dbReference type="InterPro" id="IPR036770">
    <property type="entry name" value="Ankyrin_rpt-contain_sf"/>
</dbReference>
<dbReference type="Gene3D" id="1.25.40.20">
    <property type="entry name" value="Ankyrin repeat-containing domain"/>
    <property type="match status" value="3"/>
</dbReference>
<dbReference type="PROSITE" id="PS50297">
    <property type="entry name" value="ANK_REP_REGION"/>
    <property type="match status" value="4"/>
</dbReference>
<organism evidence="5 6">
    <name type="scientific">Leptospira noumeaensis</name>
    <dbReference type="NCBI Taxonomy" id="2484964"/>
    <lineage>
        <taxon>Bacteria</taxon>
        <taxon>Pseudomonadati</taxon>
        <taxon>Spirochaetota</taxon>
        <taxon>Spirochaetia</taxon>
        <taxon>Leptospirales</taxon>
        <taxon>Leptospiraceae</taxon>
        <taxon>Leptospira</taxon>
    </lineage>
</organism>
<keyword evidence="4" id="KW-0812">Transmembrane</keyword>
<reference evidence="5" key="1">
    <citation type="journal article" date="2019" name="PLoS Negl. Trop. Dis.">
        <title>Revisiting the worldwide diversity of Leptospira species in the environment.</title>
        <authorList>
            <person name="Vincent A.T."/>
            <person name="Schiettekatte O."/>
            <person name="Bourhy P."/>
            <person name="Veyrier F.J."/>
            <person name="Picardeau M."/>
        </authorList>
    </citation>
    <scope>NUCLEOTIDE SEQUENCE [LARGE SCALE GENOMIC DNA]</scope>
    <source>
        <strain evidence="5">201800287</strain>
    </source>
</reference>
<proteinExistence type="predicted"/>
<accession>A0A4R9IA39</accession>
<dbReference type="PROSITE" id="PS50088">
    <property type="entry name" value="ANK_REPEAT"/>
    <property type="match status" value="5"/>
</dbReference>
<feature type="repeat" description="ANK" evidence="3">
    <location>
        <begin position="282"/>
        <end position="319"/>
    </location>
</feature>
<feature type="transmembrane region" description="Helical" evidence="4">
    <location>
        <begin position="31"/>
        <end position="52"/>
    </location>
</feature>
<keyword evidence="4" id="KW-0472">Membrane</keyword>
<protein>
    <submittedName>
        <fullName evidence="5">Ankyrin repeat domain-containing protein</fullName>
    </submittedName>
</protein>
<gene>
    <name evidence="5" type="ORF">EHQ24_08010</name>
</gene>
<dbReference type="PANTHER" id="PTHR24171:SF9">
    <property type="entry name" value="ANKYRIN REPEAT DOMAIN-CONTAINING PROTEIN 39"/>
    <property type="match status" value="1"/>
</dbReference>
<dbReference type="InterPro" id="IPR002110">
    <property type="entry name" value="Ankyrin_rpt"/>
</dbReference>
<evidence type="ECO:0000256" key="2">
    <source>
        <dbReference type="ARBA" id="ARBA00023043"/>
    </source>
</evidence>
<dbReference type="SMART" id="SM00248">
    <property type="entry name" value="ANK"/>
    <property type="match status" value="7"/>
</dbReference>
<comment type="caution">
    <text evidence="5">The sequence shown here is derived from an EMBL/GenBank/DDBJ whole genome shotgun (WGS) entry which is preliminary data.</text>
</comment>
<evidence type="ECO:0000256" key="3">
    <source>
        <dbReference type="PROSITE-ProRule" id="PRU00023"/>
    </source>
</evidence>
<feature type="repeat" description="ANK" evidence="3">
    <location>
        <begin position="249"/>
        <end position="281"/>
    </location>
</feature>
<keyword evidence="1" id="KW-0677">Repeat</keyword>